<feature type="region of interest" description="Disordered" evidence="2">
    <location>
        <begin position="140"/>
        <end position="214"/>
    </location>
</feature>
<dbReference type="InterPro" id="IPR011990">
    <property type="entry name" value="TPR-like_helical_dom_sf"/>
</dbReference>
<reference evidence="3" key="1">
    <citation type="submission" date="2022-07" db="EMBL/GenBank/DDBJ databases">
        <title>Genetic diversity of Erwinia pyrifoliae.</title>
        <authorList>
            <person name="Park D.S."/>
            <person name="Ham H."/>
        </authorList>
    </citation>
    <scope>NUCLEOTIDE SEQUENCE</scope>
    <source>
        <strain evidence="3">CP201486</strain>
    </source>
</reference>
<feature type="compositionally biased region" description="Basic and acidic residues" evidence="2">
    <location>
        <begin position="179"/>
        <end position="188"/>
    </location>
</feature>
<gene>
    <name evidence="3" type="ORF">NYP84_03580</name>
</gene>
<dbReference type="RefSeq" id="WP_259826116.1">
    <property type="nucleotide sequence ID" value="NZ_CP103445.1"/>
</dbReference>
<feature type="compositionally biased region" description="Basic and acidic residues" evidence="2">
    <location>
        <begin position="90"/>
        <end position="102"/>
    </location>
</feature>
<sequence>MPVLDAKVESRRKNPPYIAVIRGDVVVLVAGSALKKISHVKNSRQEIAVSESQNGNVQIKNRTVPLAVNSQILQEMLANLDNLSPYVTDRETDSTVVSDRKHSGNINDARQRHPSNPSTDNMPAKPVSRLTYAKVVSDDKHSGNINDARQRHPSNPSTDNMPAKPVSSLTYATAVSKGKHSDNIKDARQQNQSKQSTDSMPAHPAWKNSSNVKNFHHNNSLSSSIKGDQKRPEIEQMYGLIAEGDYEGVEKMLKKPGKNNAHSLPIYFKLLCRYVELKLIYKAERIFVEILKAKILDPVERALTHLRVYSKMIHGYCLVGDLAKAEVLLDKMIYNAEYSPDVLSFESIFQGCAFSKDSKENQERAERLWLKMKDLGIFPTKKIIDFRILILARAGNIKEVKNLLNIMNIEYKVAPDAESYEVLIDGYIQGRHIDEAKKAFSIMKEQINIPPTTEIYNLLRRYYVNSNNTKEADALRIKMEVNGLKPDEHTYEIDMRRHIQKNHIDENKIIKIMRDMSKNGVEPKTLHYNVLMKALVMKGKAQKKPHVKNVYFNKAKQLKRKMDEKEETLPDIHTCTHMLECIYSEEGLAAAEEALPNMMVEYGVVRDAAIEHSMLRYYSHVGEWMKAEEQEKKIAKLHRLNEETYLSLIRSYIPHGKTEKANQALSRMKALGLIPDIKHYNSLMRCYSNPPGGMEEKLLARMLSGDLKEAGIKPDRETYGNLCKDYMRFGFFKESESVMISACRQKLFPNDRTFFIIMSNCRINNLESIASNILNNMPKELITSLVEKTETKSLRDFIIKASG</sequence>
<evidence type="ECO:0000256" key="1">
    <source>
        <dbReference type="ARBA" id="ARBA00022737"/>
    </source>
</evidence>
<feature type="compositionally biased region" description="Polar residues" evidence="2">
    <location>
        <begin position="143"/>
        <end position="160"/>
    </location>
</feature>
<feature type="compositionally biased region" description="Polar residues" evidence="2">
    <location>
        <begin position="189"/>
        <end position="199"/>
    </location>
</feature>
<evidence type="ECO:0000313" key="3">
    <source>
        <dbReference type="EMBL" id="UWS34281.1"/>
    </source>
</evidence>
<feature type="region of interest" description="Disordered" evidence="2">
    <location>
        <begin position="90"/>
        <end position="126"/>
    </location>
</feature>
<organism evidence="3 4">
    <name type="scientific">Erwinia pyrifoliae</name>
    <dbReference type="NCBI Taxonomy" id="79967"/>
    <lineage>
        <taxon>Bacteria</taxon>
        <taxon>Pseudomonadati</taxon>
        <taxon>Pseudomonadota</taxon>
        <taxon>Gammaproteobacteria</taxon>
        <taxon>Enterobacterales</taxon>
        <taxon>Erwiniaceae</taxon>
        <taxon>Erwinia</taxon>
    </lineage>
</organism>
<dbReference type="NCBIfam" id="TIGR00756">
    <property type="entry name" value="PPR"/>
    <property type="match status" value="2"/>
</dbReference>
<dbReference type="InterPro" id="IPR002885">
    <property type="entry name" value="PPR_rpt"/>
</dbReference>
<dbReference type="Gene3D" id="1.25.40.10">
    <property type="entry name" value="Tetratricopeptide repeat domain"/>
    <property type="match status" value="4"/>
</dbReference>
<evidence type="ECO:0000256" key="2">
    <source>
        <dbReference type="SAM" id="MobiDB-lite"/>
    </source>
</evidence>
<dbReference type="Pfam" id="PF01535">
    <property type="entry name" value="PPR"/>
    <property type="match status" value="2"/>
</dbReference>
<proteinExistence type="predicted"/>
<dbReference type="PANTHER" id="PTHR47447">
    <property type="entry name" value="OS03G0856100 PROTEIN"/>
    <property type="match status" value="1"/>
</dbReference>
<dbReference type="EMBL" id="CP103445">
    <property type="protein sequence ID" value="UWS34281.1"/>
    <property type="molecule type" value="Genomic_DNA"/>
</dbReference>
<protein>
    <recommendedName>
        <fullName evidence="5">Pentatricopeptide repeat-containing protein</fullName>
    </recommendedName>
</protein>
<evidence type="ECO:0008006" key="5">
    <source>
        <dbReference type="Google" id="ProtNLM"/>
    </source>
</evidence>
<keyword evidence="1" id="KW-0677">Repeat</keyword>
<dbReference type="Proteomes" id="UP001058553">
    <property type="component" value="Chromosome"/>
</dbReference>
<dbReference type="Pfam" id="PF13812">
    <property type="entry name" value="PPR_3"/>
    <property type="match status" value="2"/>
</dbReference>
<dbReference type="PROSITE" id="PS51375">
    <property type="entry name" value="PPR"/>
    <property type="match status" value="2"/>
</dbReference>
<feature type="compositionally biased region" description="Polar residues" evidence="2">
    <location>
        <begin position="104"/>
        <end position="121"/>
    </location>
</feature>
<accession>A0ABY5XA90</accession>
<name>A0ABY5XA90_ERWPY</name>
<keyword evidence="4" id="KW-1185">Reference proteome</keyword>
<dbReference type="PANTHER" id="PTHR47447:SF24">
    <property type="entry name" value="PENTATRICOPEPTIDE REPEAT-CONTAINING PROTEIN"/>
    <property type="match status" value="1"/>
</dbReference>
<evidence type="ECO:0000313" key="4">
    <source>
        <dbReference type="Proteomes" id="UP001058553"/>
    </source>
</evidence>